<comment type="caution">
    <text evidence="1">The sequence shown here is derived from an EMBL/GenBank/DDBJ whole genome shotgun (WGS) entry which is preliminary data.</text>
</comment>
<dbReference type="Proteomes" id="UP000005837">
    <property type="component" value="Unassembled WGS sequence"/>
</dbReference>
<dbReference type="EMBL" id="ACEA01000044">
    <property type="protein sequence ID" value="EEG23252.1"/>
    <property type="molecule type" value="Genomic_DNA"/>
</dbReference>
<evidence type="ECO:0000313" key="2">
    <source>
        <dbReference type="Proteomes" id="UP000005837"/>
    </source>
</evidence>
<organism evidence="1 2">
    <name type="scientific">Eikenella corrodens ATCC 23834</name>
    <dbReference type="NCBI Taxonomy" id="546274"/>
    <lineage>
        <taxon>Bacteria</taxon>
        <taxon>Pseudomonadati</taxon>
        <taxon>Pseudomonadota</taxon>
        <taxon>Betaproteobacteria</taxon>
        <taxon>Neisseriales</taxon>
        <taxon>Neisseriaceae</taxon>
        <taxon>Eikenella</taxon>
    </lineage>
</organism>
<gene>
    <name evidence="1" type="ORF">EIKCOROL_02078</name>
</gene>
<accession>C0DXH1</accession>
<reference evidence="1 2" key="1">
    <citation type="submission" date="2009-01" db="EMBL/GenBank/DDBJ databases">
        <authorList>
            <person name="Fulton L."/>
            <person name="Clifton S."/>
            <person name="Chinwalla A.T."/>
            <person name="Mitreva M."/>
            <person name="Sodergren E."/>
            <person name="Weinstock G."/>
            <person name="Clifton S."/>
            <person name="Dooling D.J."/>
            <person name="Fulton B."/>
            <person name="Minx P."/>
            <person name="Pepin K.H."/>
            <person name="Johnson M."/>
            <person name="Bhonagiri V."/>
            <person name="Nash W.E."/>
            <person name="Mardis E.R."/>
            <person name="Wilson R.K."/>
        </authorList>
    </citation>
    <scope>NUCLEOTIDE SEQUENCE [LARGE SCALE GENOMIC DNA]</scope>
    <source>
        <strain evidence="1 2">ATCC 23834</strain>
    </source>
</reference>
<protein>
    <submittedName>
        <fullName evidence="1">Uncharacterized protein</fullName>
    </submittedName>
</protein>
<dbReference type="HOGENOM" id="CLU_3183145_0_0_4"/>
<name>C0DXH1_EIKCO</name>
<evidence type="ECO:0000313" key="1">
    <source>
        <dbReference type="EMBL" id="EEG23252.1"/>
    </source>
</evidence>
<proteinExistence type="predicted"/>
<sequence>MMSENSFMKLGLSSCGREWISMTKCKLFGGFQVAYRAAGRLPENML</sequence>
<dbReference type="AlphaFoldDB" id="C0DXH1"/>